<accession>A0AB38FKG1</accession>
<reference evidence="1 2" key="1">
    <citation type="submission" date="2018-06" db="EMBL/GenBank/DDBJ databases">
        <authorList>
            <consortium name="Pathogen Informatics"/>
            <person name="Doyle S."/>
        </authorList>
    </citation>
    <scope>NUCLEOTIDE SEQUENCE [LARGE SCALE GENOMIC DNA]</scope>
    <source>
        <strain evidence="1 2">NCTC13229</strain>
    </source>
</reference>
<proteinExistence type="predicted"/>
<comment type="caution">
    <text evidence="1">The sequence shown here is derived from an EMBL/GenBank/DDBJ whole genome shotgun (WGS) entry which is preliminary data.</text>
</comment>
<dbReference type="Proteomes" id="UP000251211">
    <property type="component" value="Unassembled WGS sequence"/>
</dbReference>
<name>A0AB38FKG1_RHOWR</name>
<protein>
    <recommendedName>
        <fullName evidence="3">Cysteine desulfurase</fullName>
    </recommendedName>
</protein>
<sequence length="63" mass="6808">MHLLTDLVMDEFPTVNHVAETKRVRITFGLNGHLSLTIDEAAHLVAELAAALGEAQGEEVSPQ</sequence>
<dbReference type="AlphaFoldDB" id="A0AB38FKG1"/>
<evidence type="ECO:0008006" key="3">
    <source>
        <dbReference type="Google" id="ProtNLM"/>
    </source>
</evidence>
<gene>
    <name evidence="1" type="ORF">NCTC13229_05592</name>
</gene>
<evidence type="ECO:0000313" key="2">
    <source>
        <dbReference type="Proteomes" id="UP000251211"/>
    </source>
</evidence>
<dbReference type="EMBL" id="UAUI01000024">
    <property type="protein sequence ID" value="SPZ42077.1"/>
    <property type="molecule type" value="Genomic_DNA"/>
</dbReference>
<evidence type="ECO:0000313" key="1">
    <source>
        <dbReference type="EMBL" id="SPZ42077.1"/>
    </source>
</evidence>
<dbReference type="RefSeq" id="WP_115948483.1">
    <property type="nucleotide sequence ID" value="NZ_QTTP01000001.1"/>
</dbReference>
<organism evidence="1 2">
    <name type="scientific">Rhodococcus wratislaviensis</name>
    <name type="common">Tsukamurella wratislaviensis</name>
    <dbReference type="NCBI Taxonomy" id="44752"/>
    <lineage>
        <taxon>Bacteria</taxon>
        <taxon>Bacillati</taxon>
        <taxon>Actinomycetota</taxon>
        <taxon>Actinomycetes</taxon>
        <taxon>Mycobacteriales</taxon>
        <taxon>Nocardiaceae</taxon>
        <taxon>Rhodococcus</taxon>
    </lineage>
</organism>